<evidence type="ECO:0008006" key="4">
    <source>
        <dbReference type="Google" id="ProtNLM"/>
    </source>
</evidence>
<gene>
    <name evidence="2" type="ORF">B0T24DRAFT_151524</name>
</gene>
<accession>A0AAE0KNA3</accession>
<evidence type="ECO:0000313" key="2">
    <source>
        <dbReference type="EMBL" id="KAK3379327.1"/>
    </source>
</evidence>
<evidence type="ECO:0000313" key="3">
    <source>
        <dbReference type="Proteomes" id="UP001287356"/>
    </source>
</evidence>
<feature type="compositionally biased region" description="Low complexity" evidence="1">
    <location>
        <begin position="267"/>
        <end position="280"/>
    </location>
</feature>
<feature type="compositionally biased region" description="Basic and acidic residues" evidence="1">
    <location>
        <begin position="144"/>
        <end position="164"/>
    </location>
</feature>
<dbReference type="AlphaFoldDB" id="A0AAE0KNA3"/>
<reference evidence="2" key="2">
    <citation type="submission" date="2023-06" db="EMBL/GenBank/DDBJ databases">
        <authorList>
            <consortium name="Lawrence Berkeley National Laboratory"/>
            <person name="Haridas S."/>
            <person name="Hensen N."/>
            <person name="Bonometti L."/>
            <person name="Westerberg I."/>
            <person name="Brannstrom I.O."/>
            <person name="Guillou S."/>
            <person name="Cros-Aarteil S."/>
            <person name="Calhoun S."/>
            <person name="Kuo A."/>
            <person name="Mondo S."/>
            <person name="Pangilinan J."/>
            <person name="Riley R."/>
            <person name="Labutti K."/>
            <person name="Andreopoulos B."/>
            <person name="Lipzen A."/>
            <person name="Chen C."/>
            <person name="Yanf M."/>
            <person name="Daum C."/>
            <person name="Ng V."/>
            <person name="Clum A."/>
            <person name="Steindorff A."/>
            <person name="Ohm R."/>
            <person name="Martin F."/>
            <person name="Silar P."/>
            <person name="Natvig D."/>
            <person name="Lalanne C."/>
            <person name="Gautier V."/>
            <person name="Ament-Velasquez S.L."/>
            <person name="Kruys A."/>
            <person name="Hutchinson M.I."/>
            <person name="Powell A.J."/>
            <person name="Barry K."/>
            <person name="Miller A.N."/>
            <person name="Grigoriev I.V."/>
            <person name="Debuchy R."/>
            <person name="Gladieux P."/>
            <person name="Thoren M.H."/>
            <person name="Johannesson H."/>
        </authorList>
    </citation>
    <scope>NUCLEOTIDE SEQUENCE</scope>
    <source>
        <strain evidence="2">CBS 958.72</strain>
    </source>
</reference>
<proteinExistence type="predicted"/>
<sequence length="305" mass="31217">METINNMASAAANKIWGTPESKEEPISGRSGNVGKGEPYDAGNIEHKEYTDDTPSTPSKETPSTTTASTSKLDSELPTHAAVQSEMQPKDPNPTAVKDSSTAAGDSTKAQNDVRDPADPATHHDKAAAKENVDDTTDGLDVGDNPDKLDGPGPRPLEDVARDNGGDAAKVARSSDGKVGGATDADDSSEDGAQSTSHGEGTGEQYVKSSGLKADGGDFDASVPGAGREADRLLEEKGVHKDGPNGGIVPNSNDHSDSTATPAAHTNGSAAHPSGSSPASPTKEKTSLKTKIKAKLHMHSSSSTTE</sequence>
<dbReference type="EMBL" id="JAULSN010000002">
    <property type="protein sequence ID" value="KAK3379327.1"/>
    <property type="molecule type" value="Genomic_DNA"/>
</dbReference>
<reference evidence="2" key="1">
    <citation type="journal article" date="2023" name="Mol. Phylogenet. Evol.">
        <title>Genome-scale phylogeny and comparative genomics of the fungal order Sordariales.</title>
        <authorList>
            <person name="Hensen N."/>
            <person name="Bonometti L."/>
            <person name="Westerberg I."/>
            <person name="Brannstrom I.O."/>
            <person name="Guillou S."/>
            <person name="Cros-Aarteil S."/>
            <person name="Calhoun S."/>
            <person name="Haridas S."/>
            <person name="Kuo A."/>
            <person name="Mondo S."/>
            <person name="Pangilinan J."/>
            <person name="Riley R."/>
            <person name="LaButti K."/>
            <person name="Andreopoulos B."/>
            <person name="Lipzen A."/>
            <person name="Chen C."/>
            <person name="Yan M."/>
            <person name="Daum C."/>
            <person name="Ng V."/>
            <person name="Clum A."/>
            <person name="Steindorff A."/>
            <person name="Ohm R.A."/>
            <person name="Martin F."/>
            <person name="Silar P."/>
            <person name="Natvig D.O."/>
            <person name="Lalanne C."/>
            <person name="Gautier V."/>
            <person name="Ament-Velasquez S.L."/>
            <person name="Kruys A."/>
            <person name="Hutchinson M.I."/>
            <person name="Powell A.J."/>
            <person name="Barry K."/>
            <person name="Miller A.N."/>
            <person name="Grigoriev I.V."/>
            <person name="Debuchy R."/>
            <person name="Gladieux P."/>
            <person name="Hiltunen Thoren M."/>
            <person name="Johannesson H."/>
        </authorList>
    </citation>
    <scope>NUCLEOTIDE SEQUENCE</scope>
    <source>
        <strain evidence="2">CBS 958.72</strain>
    </source>
</reference>
<keyword evidence="3" id="KW-1185">Reference proteome</keyword>
<evidence type="ECO:0000256" key="1">
    <source>
        <dbReference type="SAM" id="MobiDB-lite"/>
    </source>
</evidence>
<protein>
    <recommendedName>
        <fullName evidence="4">Glycine-rich cell wall structural protein 1</fullName>
    </recommendedName>
</protein>
<feature type="compositionally biased region" description="Basic residues" evidence="1">
    <location>
        <begin position="287"/>
        <end position="297"/>
    </location>
</feature>
<name>A0AAE0KNA3_9PEZI</name>
<feature type="region of interest" description="Disordered" evidence="1">
    <location>
        <begin position="1"/>
        <end position="305"/>
    </location>
</feature>
<comment type="caution">
    <text evidence="2">The sequence shown here is derived from an EMBL/GenBank/DDBJ whole genome shotgun (WGS) entry which is preliminary data.</text>
</comment>
<feature type="compositionally biased region" description="Basic and acidic residues" evidence="1">
    <location>
        <begin position="111"/>
        <end position="132"/>
    </location>
</feature>
<feature type="compositionally biased region" description="Polar residues" evidence="1">
    <location>
        <begin position="97"/>
        <end position="110"/>
    </location>
</feature>
<feature type="compositionally biased region" description="Low complexity" evidence="1">
    <location>
        <begin position="52"/>
        <end position="71"/>
    </location>
</feature>
<feature type="compositionally biased region" description="Polar residues" evidence="1">
    <location>
        <begin position="249"/>
        <end position="266"/>
    </location>
</feature>
<feature type="compositionally biased region" description="Basic and acidic residues" evidence="1">
    <location>
        <begin position="227"/>
        <end position="242"/>
    </location>
</feature>
<organism evidence="2 3">
    <name type="scientific">Lasiosphaeria ovina</name>
    <dbReference type="NCBI Taxonomy" id="92902"/>
    <lineage>
        <taxon>Eukaryota</taxon>
        <taxon>Fungi</taxon>
        <taxon>Dikarya</taxon>
        <taxon>Ascomycota</taxon>
        <taxon>Pezizomycotina</taxon>
        <taxon>Sordariomycetes</taxon>
        <taxon>Sordariomycetidae</taxon>
        <taxon>Sordariales</taxon>
        <taxon>Lasiosphaeriaceae</taxon>
        <taxon>Lasiosphaeria</taxon>
    </lineage>
</organism>
<dbReference type="Proteomes" id="UP001287356">
    <property type="component" value="Unassembled WGS sequence"/>
</dbReference>